<name>A0ABT0AIE6_9SPHN</name>
<evidence type="ECO:0000256" key="1">
    <source>
        <dbReference type="SAM" id="MobiDB-lite"/>
    </source>
</evidence>
<comment type="caution">
    <text evidence="2">The sequence shown here is derived from an EMBL/GenBank/DDBJ whole genome shotgun (WGS) entry which is preliminary data.</text>
</comment>
<dbReference type="RefSeq" id="WP_243803332.1">
    <property type="nucleotide sequence ID" value="NZ_JALHAT010000079.1"/>
</dbReference>
<keyword evidence="3" id="KW-1185">Reference proteome</keyword>
<sequence length="136" mass="15069">MLTIMAAASLSPPEEPLAGQLRAAIWNDLQLNAMIGNGNWLASLWYNAGQEDAKTPDLHILDMSCGSNREGHRCSFTLLRDGGVRMAFNEAAPDRLNCTAQFVRQEKTDGWKVKHRPPRGSRHSRTDMQCKAMSAS</sequence>
<reference evidence="2" key="1">
    <citation type="submission" date="2022-03" db="EMBL/GenBank/DDBJ databases">
        <title>Identification of a novel bacterium isolated from mangrove sediments.</title>
        <authorList>
            <person name="Pan X."/>
        </authorList>
    </citation>
    <scope>NUCLEOTIDE SEQUENCE</scope>
    <source>
        <strain evidence="2">B2637</strain>
    </source>
</reference>
<evidence type="ECO:0000313" key="2">
    <source>
        <dbReference type="EMBL" id="MCJ1962957.1"/>
    </source>
</evidence>
<dbReference type="Proteomes" id="UP001162802">
    <property type="component" value="Unassembled WGS sequence"/>
</dbReference>
<proteinExistence type="predicted"/>
<organism evidence="2 3">
    <name type="scientific">Novosphingobium mangrovi</name>
    <name type="common">ex Hu et al. 2023</name>
    <dbReference type="NCBI Taxonomy" id="2930094"/>
    <lineage>
        <taxon>Bacteria</taxon>
        <taxon>Pseudomonadati</taxon>
        <taxon>Pseudomonadota</taxon>
        <taxon>Alphaproteobacteria</taxon>
        <taxon>Sphingomonadales</taxon>
        <taxon>Sphingomonadaceae</taxon>
        <taxon>Novosphingobium</taxon>
    </lineage>
</organism>
<accession>A0ABT0AIE6</accession>
<feature type="region of interest" description="Disordered" evidence="1">
    <location>
        <begin position="109"/>
        <end position="136"/>
    </location>
</feature>
<protein>
    <recommendedName>
        <fullName evidence="4">DUF306 domain-containing protein</fullName>
    </recommendedName>
</protein>
<gene>
    <name evidence="2" type="ORF">MTR65_19920</name>
</gene>
<evidence type="ECO:0000313" key="3">
    <source>
        <dbReference type="Proteomes" id="UP001162802"/>
    </source>
</evidence>
<dbReference type="EMBL" id="JALHAT010000079">
    <property type="protein sequence ID" value="MCJ1962957.1"/>
    <property type="molecule type" value="Genomic_DNA"/>
</dbReference>
<evidence type="ECO:0008006" key="4">
    <source>
        <dbReference type="Google" id="ProtNLM"/>
    </source>
</evidence>
<feature type="compositionally biased region" description="Basic residues" evidence="1">
    <location>
        <begin position="113"/>
        <end position="123"/>
    </location>
</feature>